<dbReference type="PANTHER" id="PTHR48471:SF1">
    <property type="entry name" value="DDE TNP4 DOMAIN-CONTAINING PROTEIN"/>
    <property type="match status" value="1"/>
</dbReference>
<dbReference type="VEuPathDB" id="FungiDB:PC110_g7974"/>
<proteinExistence type="predicted"/>
<comment type="caution">
    <text evidence="1">The sequence shown here is derived from an EMBL/GenBank/DDBJ whole genome shotgun (WGS) entry which is preliminary data.</text>
</comment>
<sequence length="172" mass="19919">MEEFERLEHARLVWIRHYLTAPSLLKPDVAPWTYIWLFGPDKNLLNVTDLSRSLFDWLLQRFALYYNIPRFRSRGGQPRKLESHHEVLGLVMAFYVGSMQHKSLCTTFGVPTSTLSRVLSGAEEGSVEAQCNRSQLPPFTWGFIDGKNYRVQEPPHRDLKMLCIMDGCTQCL</sequence>
<dbReference type="EMBL" id="RCMK01001221">
    <property type="protein sequence ID" value="KAG2899134.1"/>
    <property type="molecule type" value="Genomic_DNA"/>
</dbReference>
<name>A0A8T1B9B0_9STRA</name>
<evidence type="ECO:0008006" key="3">
    <source>
        <dbReference type="Google" id="ProtNLM"/>
    </source>
</evidence>
<dbReference type="Proteomes" id="UP000736787">
    <property type="component" value="Unassembled WGS sequence"/>
</dbReference>
<accession>A0A8T1B9B0</accession>
<evidence type="ECO:0000313" key="2">
    <source>
        <dbReference type="Proteomes" id="UP000736787"/>
    </source>
</evidence>
<protein>
    <recommendedName>
        <fullName evidence="3">DDE Tnp4 domain-containing protein</fullName>
    </recommendedName>
</protein>
<dbReference type="AlphaFoldDB" id="A0A8T1B9B0"/>
<organism evidence="1 2">
    <name type="scientific">Phytophthora cactorum</name>
    <dbReference type="NCBI Taxonomy" id="29920"/>
    <lineage>
        <taxon>Eukaryota</taxon>
        <taxon>Sar</taxon>
        <taxon>Stramenopiles</taxon>
        <taxon>Oomycota</taxon>
        <taxon>Peronosporomycetes</taxon>
        <taxon>Peronosporales</taxon>
        <taxon>Peronosporaceae</taxon>
        <taxon>Phytophthora</taxon>
    </lineage>
</organism>
<gene>
    <name evidence="1" type="ORF">PC117_g22358</name>
</gene>
<evidence type="ECO:0000313" key="1">
    <source>
        <dbReference type="EMBL" id="KAG2899134.1"/>
    </source>
</evidence>
<reference evidence="1" key="1">
    <citation type="submission" date="2018-10" db="EMBL/GenBank/DDBJ databases">
        <title>Effector identification in a new, highly contiguous assembly of the strawberry crown rot pathogen Phytophthora cactorum.</title>
        <authorList>
            <person name="Armitage A.D."/>
            <person name="Nellist C.F."/>
            <person name="Bates H."/>
            <person name="Vickerstaff R.J."/>
            <person name="Harrison R.J."/>
        </authorList>
    </citation>
    <scope>NUCLEOTIDE SEQUENCE</scope>
    <source>
        <strain evidence="1">4040</strain>
    </source>
</reference>
<dbReference type="PANTHER" id="PTHR48471">
    <property type="entry name" value="DDE TNP4 DOMAIN-CONTAINING PROTEIN"/>
    <property type="match status" value="1"/>
</dbReference>